<dbReference type="SUPFAM" id="SSF53850">
    <property type="entry name" value="Periplasmic binding protein-like II"/>
    <property type="match status" value="1"/>
</dbReference>
<dbReference type="AlphaFoldDB" id="A0A2N8ZNA8"/>
<evidence type="ECO:0000313" key="7">
    <source>
        <dbReference type="EMBL" id="SON53339.1"/>
    </source>
</evidence>
<keyword evidence="4" id="KW-0732">Signal</keyword>
<evidence type="ECO:0000313" key="8">
    <source>
        <dbReference type="Proteomes" id="UP000235828"/>
    </source>
</evidence>
<comment type="similarity">
    <text evidence="1">Belongs to the bacterial solute-binding protein ModA family.</text>
</comment>
<dbReference type="RefSeq" id="WP_102525359.1">
    <property type="nucleotide sequence ID" value="NZ_LT960612.1"/>
</dbReference>
<evidence type="ECO:0000256" key="1">
    <source>
        <dbReference type="ARBA" id="ARBA00009175"/>
    </source>
</evidence>
<evidence type="ECO:0000256" key="5">
    <source>
        <dbReference type="ARBA" id="ARBA00062515"/>
    </source>
</evidence>
<evidence type="ECO:0000256" key="4">
    <source>
        <dbReference type="ARBA" id="ARBA00022729"/>
    </source>
</evidence>
<feature type="binding site" evidence="6">
    <location>
        <position position="157"/>
    </location>
    <ligand>
        <name>molybdate</name>
        <dbReference type="ChEBI" id="CHEBI:36264"/>
    </ligand>
</feature>
<protein>
    <submittedName>
        <fullName evidence="7">Molybdate transporter subunit periplasmic-binding component of ABC superfamily</fullName>
    </submittedName>
</protein>
<dbReference type="EMBL" id="LT960612">
    <property type="protein sequence ID" value="SON53339.1"/>
    <property type="molecule type" value="Genomic_DNA"/>
</dbReference>
<reference evidence="7 8" key="1">
    <citation type="submission" date="2017-10" db="EMBL/GenBank/DDBJ databases">
        <authorList>
            <person name="Banno H."/>
            <person name="Chua N.-H."/>
        </authorList>
    </citation>
    <scope>NUCLEOTIDE SEQUENCE [LARGE SCALE GENOMIC DNA]</scope>
    <source>
        <strain evidence="7">Vibrio tapetis CECT4600</strain>
    </source>
</reference>
<dbReference type="InterPro" id="IPR050682">
    <property type="entry name" value="ModA/WtpA"/>
</dbReference>
<evidence type="ECO:0000256" key="6">
    <source>
        <dbReference type="PIRSR" id="PIRSR004846-1"/>
    </source>
</evidence>
<evidence type="ECO:0000256" key="3">
    <source>
        <dbReference type="ARBA" id="ARBA00022723"/>
    </source>
</evidence>
<dbReference type="KEGG" id="vta:B1728"/>
<keyword evidence="8" id="KW-1185">Reference proteome</keyword>
<feature type="binding site" evidence="6">
    <location>
        <position position="184"/>
    </location>
    <ligand>
        <name>molybdate</name>
        <dbReference type="ChEBI" id="CHEBI:36264"/>
    </ligand>
</feature>
<dbReference type="NCBIfam" id="TIGR01256">
    <property type="entry name" value="modA"/>
    <property type="match status" value="1"/>
</dbReference>
<keyword evidence="2 6" id="KW-0500">Molybdenum</keyword>
<dbReference type="Proteomes" id="UP000235828">
    <property type="component" value="Chromosome B"/>
</dbReference>
<proteinExistence type="inferred from homology"/>
<dbReference type="PIRSF" id="PIRSF004846">
    <property type="entry name" value="ModA"/>
    <property type="match status" value="1"/>
</dbReference>
<dbReference type="GO" id="GO:1901359">
    <property type="term" value="F:tungstate binding"/>
    <property type="evidence" value="ECO:0007669"/>
    <property type="project" value="UniProtKB-ARBA"/>
</dbReference>
<dbReference type="FunFam" id="3.40.190.10:FF:000035">
    <property type="entry name" value="Molybdate ABC transporter substrate-binding protein"/>
    <property type="match status" value="1"/>
</dbReference>
<dbReference type="PANTHER" id="PTHR30632:SF17">
    <property type="entry name" value="MOLYBDATE-BINDING PROTEIN MODA"/>
    <property type="match status" value="1"/>
</dbReference>
<feature type="binding site" evidence="6">
    <location>
        <position position="66"/>
    </location>
    <ligand>
        <name>molybdate</name>
        <dbReference type="ChEBI" id="CHEBI:36264"/>
    </ligand>
</feature>
<organism evidence="7 8">
    <name type="scientific">Vibrio tapetis subsp. tapetis</name>
    <dbReference type="NCBI Taxonomy" id="1671868"/>
    <lineage>
        <taxon>Bacteria</taxon>
        <taxon>Pseudomonadati</taxon>
        <taxon>Pseudomonadota</taxon>
        <taxon>Gammaproteobacteria</taxon>
        <taxon>Vibrionales</taxon>
        <taxon>Vibrionaceae</taxon>
        <taxon>Vibrio</taxon>
    </lineage>
</organism>
<evidence type="ECO:0000256" key="2">
    <source>
        <dbReference type="ARBA" id="ARBA00022505"/>
    </source>
</evidence>
<keyword evidence="3 6" id="KW-0479">Metal-binding</keyword>
<name>A0A2N8ZNA8_9VIBR</name>
<dbReference type="Gene3D" id="3.40.190.10">
    <property type="entry name" value="Periplasmic binding protein-like II"/>
    <property type="match status" value="2"/>
</dbReference>
<dbReference type="InterPro" id="IPR005950">
    <property type="entry name" value="ModA"/>
</dbReference>
<dbReference type="GO" id="GO:0015689">
    <property type="term" value="P:molybdate ion transport"/>
    <property type="evidence" value="ECO:0007669"/>
    <property type="project" value="InterPro"/>
</dbReference>
<dbReference type="PANTHER" id="PTHR30632">
    <property type="entry name" value="MOLYBDATE-BINDING PERIPLASMIC PROTEIN"/>
    <property type="match status" value="1"/>
</dbReference>
<comment type="subunit">
    <text evidence="5">The complex is composed of two ATP-binding proteins (ModC), two transmembrane proteins (ModB) and a solute-binding protein (ModA).</text>
</comment>
<feature type="binding site" evidence="6">
    <location>
        <position position="202"/>
    </location>
    <ligand>
        <name>molybdate</name>
        <dbReference type="ChEBI" id="CHEBI:36264"/>
    </ligand>
</feature>
<accession>A0A2N8ZNA8</accession>
<dbReference type="GO" id="GO:0046872">
    <property type="term" value="F:metal ion binding"/>
    <property type="evidence" value="ECO:0007669"/>
    <property type="project" value="UniProtKB-KW"/>
</dbReference>
<dbReference type="GO" id="GO:0030973">
    <property type="term" value="F:molybdate ion binding"/>
    <property type="evidence" value="ECO:0007669"/>
    <property type="project" value="TreeGrafter"/>
</dbReference>
<gene>
    <name evidence="7" type="primary">modA</name>
    <name evidence="7" type="ORF">VTAP4600_B1728</name>
</gene>
<dbReference type="GO" id="GO:0030288">
    <property type="term" value="C:outer membrane-bounded periplasmic space"/>
    <property type="evidence" value="ECO:0007669"/>
    <property type="project" value="TreeGrafter"/>
</dbReference>
<dbReference type="Pfam" id="PF13531">
    <property type="entry name" value="SBP_bac_11"/>
    <property type="match status" value="1"/>
</dbReference>
<feature type="binding site" evidence="6">
    <location>
        <position position="39"/>
    </location>
    <ligand>
        <name>molybdate</name>
        <dbReference type="ChEBI" id="CHEBI:36264"/>
    </ligand>
</feature>
<dbReference type="OrthoDB" id="9785015at2"/>
<sequence length="264" mass="28844">MRSRSSIQLSRLQFTCLGLILSLVSFSSAAQVRVLAASSMTNVLSDIAIEFEQTHGIEVQLVFAGSSSLARQIEQGAPADLYISANTKWADYLVSQGLIDKTAINVLARNKLVVIAPNTENTTKFSYEVDEMLHPSWWENKLNGGRLAIGNPNAVPAGMYAKQALKHQGIWDFVKNSLAPTNNVRIALTLVARQEAPLGIVYATDAKISDSVMVLGEFPSGSYDDIEYPLVQLNDKAETRSLVEFLLSSRSKGMIVEHGFVPVN</sequence>